<organism evidence="2 3">
    <name type="scientific">Trematosphaeria pertusa</name>
    <dbReference type="NCBI Taxonomy" id="390896"/>
    <lineage>
        <taxon>Eukaryota</taxon>
        <taxon>Fungi</taxon>
        <taxon>Dikarya</taxon>
        <taxon>Ascomycota</taxon>
        <taxon>Pezizomycotina</taxon>
        <taxon>Dothideomycetes</taxon>
        <taxon>Pleosporomycetidae</taxon>
        <taxon>Pleosporales</taxon>
        <taxon>Massarineae</taxon>
        <taxon>Trematosphaeriaceae</taxon>
        <taxon>Trematosphaeria</taxon>
    </lineage>
</organism>
<dbReference type="OrthoDB" id="3794267at2759"/>
<sequence length="349" mass="38828">MSFGISIGDFIAVGKVIADISSNLRSSGGSKSEYQELERELETLQQILQQIDQLQSTHPNPTLDSVKYAALSCRHTLEQFLDKVQKYDHSLGVWSQPSKIRGAVDKLRWGIEEKDEVRKLQAYLNTHNAMINTLLLKLGLENMNAGFSSLKISGDRIQEITEDTHQSVVCIEQSVKKQEGLLDNFGLSLPKLIRALAQDFGSSWEKLAQMLSRLCESTEQIYTILVQIKTCTPAVNTRWTFFQDPVVVEDAFGVKFPVPSEYDGTLLHAIIRHRFSRGCEIQNVTDGGYSVFYTDDPSRSLSAIDHLFPGCRITVAAFVGYNVALGTPDCPICGSSNRAALPADGPHEW</sequence>
<dbReference type="RefSeq" id="XP_033685020.1">
    <property type="nucleotide sequence ID" value="XM_033833225.1"/>
</dbReference>
<dbReference type="EMBL" id="ML987194">
    <property type="protein sequence ID" value="KAF2250016.1"/>
    <property type="molecule type" value="Genomic_DNA"/>
</dbReference>
<dbReference type="AlphaFoldDB" id="A0A6A6II28"/>
<accession>A0A6A6II28</accession>
<keyword evidence="1" id="KW-0175">Coiled coil</keyword>
<dbReference type="PANTHER" id="PTHR38886">
    <property type="entry name" value="SESA DOMAIN-CONTAINING PROTEIN"/>
    <property type="match status" value="1"/>
</dbReference>
<proteinExistence type="predicted"/>
<name>A0A6A6II28_9PLEO</name>
<evidence type="ECO:0000313" key="2">
    <source>
        <dbReference type="EMBL" id="KAF2250016.1"/>
    </source>
</evidence>
<feature type="coiled-coil region" evidence="1">
    <location>
        <begin position="27"/>
        <end position="57"/>
    </location>
</feature>
<dbReference type="GeneID" id="54586555"/>
<protein>
    <recommendedName>
        <fullName evidence="4">Fungal N-terminal domain-containing protein</fullName>
    </recommendedName>
</protein>
<reference evidence="2" key="1">
    <citation type="journal article" date="2020" name="Stud. Mycol.">
        <title>101 Dothideomycetes genomes: a test case for predicting lifestyles and emergence of pathogens.</title>
        <authorList>
            <person name="Haridas S."/>
            <person name="Albert R."/>
            <person name="Binder M."/>
            <person name="Bloem J."/>
            <person name="Labutti K."/>
            <person name="Salamov A."/>
            <person name="Andreopoulos B."/>
            <person name="Baker S."/>
            <person name="Barry K."/>
            <person name="Bills G."/>
            <person name="Bluhm B."/>
            <person name="Cannon C."/>
            <person name="Castanera R."/>
            <person name="Culley D."/>
            <person name="Daum C."/>
            <person name="Ezra D."/>
            <person name="Gonzalez J."/>
            <person name="Henrissat B."/>
            <person name="Kuo A."/>
            <person name="Liang C."/>
            <person name="Lipzen A."/>
            <person name="Lutzoni F."/>
            <person name="Magnuson J."/>
            <person name="Mondo S."/>
            <person name="Nolan M."/>
            <person name="Ohm R."/>
            <person name="Pangilinan J."/>
            <person name="Park H.-J."/>
            <person name="Ramirez L."/>
            <person name="Alfaro M."/>
            <person name="Sun H."/>
            <person name="Tritt A."/>
            <person name="Yoshinaga Y."/>
            <person name="Zwiers L.-H."/>
            <person name="Turgeon B."/>
            <person name="Goodwin S."/>
            <person name="Spatafora J."/>
            <person name="Crous P."/>
            <person name="Grigoriev I."/>
        </authorList>
    </citation>
    <scope>NUCLEOTIDE SEQUENCE</scope>
    <source>
        <strain evidence="2">CBS 122368</strain>
    </source>
</reference>
<dbReference type="PANTHER" id="PTHR38886:SF1">
    <property type="entry name" value="NACHT-NTPASE AND P-LOOP NTPASES N-TERMINAL DOMAIN-CONTAINING PROTEIN"/>
    <property type="match status" value="1"/>
</dbReference>
<dbReference type="Proteomes" id="UP000800094">
    <property type="component" value="Unassembled WGS sequence"/>
</dbReference>
<evidence type="ECO:0000313" key="3">
    <source>
        <dbReference type="Proteomes" id="UP000800094"/>
    </source>
</evidence>
<keyword evidence="3" id="KW-1185">Reference proteome</keyword>
<gene>
    <name evidence="2" type="ORF">BU26DRAFT_563901</name>
</gene>
<evidence type="ECO:0000256" key="1">
    <source>
        <dbReference type="SAM" id="Coils"/>
    </source>
</evidence>
<evidence type="ECO:0008006" key="4">
    <source>
        <dbReference type="Google" id="ProtNLM"/>
    </source>
</evidence>